<evidence type="ECO:0008006" key="3">
    <source>
        <dbReference type="Google" id="ProtNLM"/>
    </source>
</evidence>
<dbReference type="EMBL" id="JAVRJZ010000011">
    <property type="protein sequence ID" value="KAK2716826.1"/>
    <property type="molecule type" value="Genomic_DNA"/>
</dbReference>
<dbReference type="Gene3D" id="3.10.10.10">
    <property type="entry name" value="HIV Type 1 Reverse Transcriptase, subunit A, domain 1"/>
    <property type="match status" value="1"/>
</dbReference>
<name>A0AA88HYV0_ARTSF</name>
<evidence type="ECO:0000313" key="1">
    <source>
        <dbReference type="EMBL" id="KAK2716826.1"/>
    </source>
</evidence>
<proteinExistence type="predicted"/>
<dbReference type="CDD" id="cd05481">
    <property type="entry name" value="retropepsin_like_LTR_1"/>
    <property type="match status" value="1"/>
</dbReference>
<reference evidence="1" key="1">
    <citation type="submission" date="2023-07" db="EMBL/GenBank/DDBJ databases">
        <title>Chromosome-level genome assembly of Artemia franciscana.</title>
        <authorList>
            <person name="Jo E."/>
        </authorList>
    </citation>
    <scope>NUCLEOTIDE SEQUENCE</scope>
    <source>
        <tissue evidence="1">Whole body</tissue>
    </source>
</reference>
<dbReference type="AlphaFoldDB" id="A0AA88HYV0"/>
<keyword evidence="2" id="KW-1185">Reference proteome</keyword>
<dbReference type="GO" id="GO:0071897">
    <property type="term" value="P:DNA biosynthetic process"/>
    <property type="evidence" value="ECO:0007669"/>
    <property type="project" value="UniProtKB-ARBA"/>
</dbReference>
<evidence type="ECO:0000313" key="2">
    <source>
        <dbReference type="Proteomes" id="UP001187531"/>
    </source>
</evidence>
<sequence length="323" mass="36713">MLLLLWREEDDTVPLYIINQKSEKDEAMVTLVINNQLPVCFKLDTGAQANIISKSIFDQLNPNQRLHPTSQRLTSYCGSKKRVVGACDLLCSHKFSKAATHKFYIADSLSIPIIGYRSSINVELIKLILIVFSSKSNIYIQDHYKTVFDGIGCLESECSIHLKKGSVPTVYPAQRILEALKSKLQQETYTERDGIIKKVTEPTDWVNSMVIIENKDGSVQLCIDSVDLNIYKRQPYYPIPTLKNATSKLHGPTDFSKLDAQFGYWSFVLSESTSCMMTFTPIYGRYSSLRMQTSIILTKDEFQRRMEETFKGLNGFIVTIIVS</sequence>
<organism evidence="1 2">
    <name type="scientific">Artemia franciscana</name>
    <name type="common">Brine shrimp</name>
    <name type="synonym">Artemia sanfranciscana</name>
    <dbReference type="NCBI Taxonomy" id="6661"/>
    <lineage>
        <taxon>Eukaryota</taxon>
        <taxon>Metazoa</taxon>
        <taxon>Ecdysozoa</taxon>
        <taxon>Arthropoda</taxon>
        <taxon>Crustacea</taxon>
        <taxon>Branchiopoda</taxon>
        <taxon>Anostraca</taxon>
        <taxon>Artemiidae</taxon>
        <taxon>Artemia</taxon>
    </lineage>
</organism>
<dbReference type="InterPro" id="IPR043128">
    <property type="entry name" value="Rev_trsase/Diguanyl_cyclase"/>
</dbReference>
<dbReference type="InterPro" id="IPR050951">
    <property type="entry name" value="Retrovirus_Pol_polyprotein"/>
</dbReference>
<dbReference type="PANTHER" id="PTHR37984:SF7">
    <property type="entry name" value="INTEGRASE CATALYTIC DOMAIN-CONTAINING PROTEIN"/>
    <property type="match status" value="1"/>
</dbReference>
<comment type="caution">
    <text evidence="1">The sequence shown here is derived from an EMBL/GenBank/DDBJ whole genome shotgun (WGS) entry which is preliminary data.</text>
</comment>
<dbReference type="SUPFAM" id="SSF50630">
    <property type="entry name" value="Acid proteases"/>
    <property type="match status" value="1"/>
</dbReference>
<dbReference type="InterPro" id="IPR043502">
    <property type="entry name" value="DNA/RNA_pol_sf"/>
</dbReference>
<dbReference type="Gene3D" id="3.30.70.270">
    <property type="match status" value="1"/>
</dbReference>
<dbReference type="Gene3D" id="2.40.70.10">
    <property type="entry name" value="Acid Proteases"/>
    <property type="match status" value="1"/>
</dbReference>
<dbReference type="Proteomes" id="UP001187531">
    <property type="component" value="Unassembled WGS sequence"/>
</dbReference>
<dbReference type="InterPro" id="IPR021109">
    <property type="entry name" value="Peptidase_aspartic_dom_sf"/>
</dbReference>
<dbReference type="SUPFAM" id="SSF56672">
    <property type="entry name" value="DNA/RNA polymerases"/>
    <property type="match status" value="1"/>
</dbReference>
<gene>
    <name evidence="1" type="ORF">QYM36_007094</name>
</gene>
<protein>
    <recommendedName>
        <fullName evidence="3">Polyprotein</fullName>
    </recommendedName>
</protein>
<dbReference type="PANTHER" id="PTHR37984">
    <property type="entry name" value="PROTEIN CBG26694"/>
    <property type="match status" value="1"/>
</dbReference>
<accession>A0AA88HYV0</accession>